<proteinExistence type="predicted"/>
<reference evidence="1" key="1">
    <citation type="journal article" date="2023" name="Mol. Phylogenet. Evol.">
        <title>Genome-scale phylogeny and comparative genomics of the fungal order Sordariales.</title>
        <authorList>
            <person name="Hensen N."/>
            <person name="Bonometti L."/>
            <person name="Westerberg I."/>
            <person name="Brannstrom I.O."/>
            <person name="Guillou S."/>
            <person name="Cros-Aarteil S."/>
            <person name="Calhoun S."/>
            <person name="Haridas S."/>
            <person name="Kuo A."/>
            <person name="Mondo S."/>
            <person name="Pangilinan J."/>
            <person name="Riley R."/>
            <person name="LaButti K."/>
            <person name="Andreopoulos B."/>
            <person name="Lipzen A."/>
            <person name="Chen C."/>
            <person name="Yan M."/>
            <person name="Daum C."/>
            <person name="Ng V."/>
            <person name="Clum A."/>
            <person name="Steindorff A."/>
            <person name="Ohm R.A."/>
            <person name="Martin F."/>
            <person name="Silar P."/>
            <person name="Natvig D.O."/>
            <person name="Lalanne C."/>
            <person name="Gautier V."/>
            <person name="Ament-Velasquez S.L."/>
            <person name="Kruys A."/>
            <person name="Hutchinson M.I."/>
            <person name="Powell A.J."/>
            <person name="Barry K."/>
            <person name="Miller A.N."/>
            <person name="Grigoriev I.V."/>
            <person name="Debuchy R."/>
            <person name="Gladieux P."/>
            <person name="Hiltunen Thoren M."/>
            <person name="Johannesson H."/>
        </authorList>
    </citation>
    <scope>NUCLEOTIDE SEQUENCE</scope>
    <source>
        <strain evidence="1">CBS 560.94</strain>
    </source>
</reference>
<protein>
    <submittedName>
        <fullName evidence="1">Uncharacterized protein</fullName>
    </submittedName>
</protein>
<name>A0AAE0JED5_9PEZI</name>
<gene>
    <name evidence="1" type="ORF">B0H65DRAFT_427063</name>
</gene>
<dbReference type="Proteomes" id="UP001278500">
    <property type="component" value="Unassembled WGS sequence"/>
</dbReference>
<evidence type="ECO:0000313" key="1">
    <source>
        <dbReference type="EMBL" id="KAK3344635.1"/>
    </source>
</evidence>
<evidence type="ECO:0000313" key="2">
    <source>
        <dbReference type="Proteomes" id="UP001278500"/>
    </source>
</evidence>
<reference evidence="1" key="2">
    <citation type="submission" date="2023-06" db="EMBL/GenBank/DDBJ databases">
        <authorList>
            <consortium name="Lawrence Berkeley National Laboratory"/>
            <person name="Haridas S."/>
            <person name="Hensen N."/>
            <person name="Bonometti L."/>
            <person name="Westerberg I."/>
            <person name="Brannstrom I.O."/>
            <person name="Guillou S."/>
            <person name="Cros-Aarteil S."/>
            <person name="Calhoun S."/>
            <person name="Kuo A."/>
            <person name="Mondo S."/>
            <person name="Pangilinan J."/>
            <person name="Riley R."/>
            <person name="Labutti K."/>
            <person name="Andreopoulos B."/>
            <person name="Lipzen A."/>
            <person name="Chen C."/>
            <person name="Yanf M."/>
            <person name="Daum C."/>
            <person name="Ng V."/>
            <person name="Clum A."/>
            <person name="Steindorff A."/>
            <person name="Ohm R."/>
            <person name="Martin F."/>
            <person name="Silar P."/>
            <person name="Natvig D."/>
            <person name="Lalanne C."/>
            <person name="Gautier V."/>
            <person name="Ament-Velasquez S.L."/>
            <person name="Kruys A."/>
            <person name="Hutchinson M.I."/>
            <person name="Powell A.J."/>
            <person name="Barry K."/>
            <person name="Miller A.N."/>
            <person name="Grigoriev I.V."/>
            <person name="Debuchy R."/>
            <person name="Gladieux P."/>
            <person name="Thoren M.H."/>
            <person name="Johannesson H."/>
        </authorList>
    </citation>
    <scope>NUCLEOTIDE SEQUENCE</scope>
    <source>
        <strain evidence="1">CBS 560.94</strain>
    </source>
</reference>
<sequence>MSSYAKWYRPHCLSVPDYLHEPFFRRPQPIIRGKNGTPVAARLVIPPDIDAISGALVEYAAVIAVNPRPDPEL</sequence>
<organism evidence="1 2">
    <name type="scientific">Neurospora tetraspora</name>
    <dbReference type="NCBI Taxonomy" id="94610"/>
    <lineage>
        <taxon>Eukaryota</taxon>
        <taxon>Fungi</taxon>
        <taxon>Dikarya</taxon>
        <taxon>Ascomycota</taxon>
        <taxon>Pezizomycotina</taxon>
        <taxon>Sordariomycetes</taxon>
        <taxon>Sordariomycetidae</taxon>
        <taxon>Sordariales</taxon>
        <taxon>Sordariaceae</taxon>
        <taxon>Neurospora</taxon>
    </lineage>
</organism>
<dbReference type="RefSeq" id="XP_062681248.1">
    <property type="nucleotide sequence ID" value="XM_062824662.1"/>
</dbReference>
<accession>A0AAE0JED5</accession>
<dbReference type="GeneID" id="87861816"/>
<keyword evidence="2" id="KW-1185">Reference proteome</keyword>
<dbReference type="EMBL" id="JAUEPP010000004">
    <property type="protein sequence ID" value="KAK3344635.1"/>
    <property type="molecule type" value="Genomic_DNA"/>
</dbReference>
<dbReference type="AlphaFoldDB" id="A0AAE0JED5"/>
<comment type="caution">
    <text evidence="1">The sequence shown here is derived from an EMBL/GenBank/DDBJ whole genome shotgun (WGS) entry which is preliminary data.</text>
</comment>